<dbReference type="InterPro" id="IPR001387">
    <property type="entry name" value="Cro/C1-type_HTH"/>
</dbReference>
<evidence type="ECO:0000313" key="1">
    <source>
        <dbReference type="EMBL" id="QGJ94988.1"/>
    </source>
</evidence>
<accession>A0A649VRQ7</accession>
<sequence>MTTTTEPKKPPRFATGALVAHNLRRLRTETGMSQKDFSDLCHASGLAWSPARMSNAETNAVPVNAIHELVALRDLLSKLLDRHVSLDEFFEPVPDGEPDLA</sequence>
<dbReference type="KEGG" id="vg:64766835"/>
<protein>
    <submittedName>
        <fullName evidence="1">Helix-turn-helix DNA binding domain protein</fullName>
    </submittedName>
</protein>
<dbReference type="CDD" id="cd00093">
    <property type="entry name" value="HTH_XRE"/>
    <property type="match status" value="1"/>
</dbReference>
<evidence type="ECO:0000313" key="2">
    <source>
        <dbReference type="Proteomes" id="UP000423065"/>
    </source>
</evidence>
<dbReference type="Gene3D" id="1.10.260.40">
    <property type="entry name" value="lambda repressor-like DNA-binding domains"/>
    <property type="match status" value="1"/>
</dbReference>
<dbReference type="SUPFAM" id="SSF47413">
    <property type="entry name" value="lambda repressor-like DNA-binding domains"/>
    <property type="match status" value="1"/>
</dbReference>
<keyword evidence="2" id="KW-1185">Reference proteome</keyword>
<dbReference type="InterPro" id="IPR010982">
    <property type="entry name" value="Lambda_DNA-bd_dom_sf"/>
</dbReference>
<name>A0A649VRQ7_9CAUD</name>
<dbReference type="GO" id="GO:0003677">
    <property type="term" value="F:DNA binding"/>
    <property type="evidence" value="ECO:0007669"/>
    <property type="project" value="InterPro"/>
</dbReference>
<dbReference type="EMBL" id="MN586040">
    <property type="protein sequence ID" value="QGJ94988.1"/>
    <property type="molecule type" value="Genomic_DNA"/>
</dbReference>
<dbReference type="GeneID" id="64766835"/>
<organism evidence="1 2">
    <name type="scientific">Gordonia phage Stormageddon</name>
    <dbReference type="NCBI Taxonomy" id="2656541"/>
    <lineage>
        <taxon>Viruses</taxon>
        <taxon>Duplodnaviria</taxon>
        <taxon>Heunggongvirae</taxon>
        <taxon>Uroviricota</taxon>
        <taxon>Caudoviricetes</taxon>
        <taxon>Stormageddonvirus</taxon>
        <taxon>Stormageddonvirus Stormageddon</taxon>
    </lineage>
</organism>
<proteinExistence type="predicted"/>
<reference evidence="1 2" key="1">
    <citation type="submission" date="2019-10" db="EMBL/GenBank/DDBJ databases">
        <authorList>
            <person name="Garlena R.A."/>
            <person name="Russell D.A."/>
            <person name="Pope W.H."/>
            <person name="Jacobs-Sera D."/>
            <person name="Hatfull G.F."/>
        </authorList>
    </citation>
    <scope>NUCLEOTIDE SEQUENCE [LARGE SCALE GENOMIC DNA]</scope>
</reference>
<dbReference type="Proteomes" id="UP000423065">
    <property type="component" value="Segment"/>
</dbReference>
<dbReference type="RefSeq" id="YP_010059603.1">
    <property type="nucleotide sequence ID" value="NC_054726.1"/>
</dbReference>
<gene>
    <name evidence="1" type="primary">128</name>
    <name evidence="1" type="ORF">SEA_STORMAGEDDON_128</name>
</gene>